<comment type="caution">
    <text evidence="3">The sequence shown here is derived from an EMBL/GenBank/DDBJ whole genome shotgun (WGS) entry which is preliminary data.</text>
</comment>
<evidence type="ECO:0000313" key="4">
    <source>
        <dbReference type="Proteomes" id="UP001150062"/>
    </source>
</evidence>
<evidence type="ECO:0000256" key="2">
    <source>
        <dbReference type="ARBA" id="ARBA00023134"/>
    </source>
</evidence>
<dbReference type="SMART" id="SM00173">
    <property type="entry name" value="RAS"/>
    <property type="match status" value="1"/>
</dbReference>
<dbReference type="EMBL" id="JAOAOG010000197">
    <property type="protein sequence ID" value="KAJ6241074.1"/>
    <property type="molecule type" value="Genomic_DNA"/>
</dbReference>
<keyword evidence="4" id="KW-1185">Reference proteome</keyword>
<keyword evidence="2" id="KW-0342">GTP-binding</keyword>
<dbReference type="CDD" id="cd00154">
    <property type="entry name" value="Rab"/>
    <property type="match status" value="1"/>
</dbReference>
<dbReference type="Gene3D" id="3.40.50.300">
    <property type="entry name" value="P-loop containing nucleotide triphosphate hydrolases"/>
    <property type="match status" value="1"/>
</dbReference>
<dbReference type="Proteomes" id="UP001150062">
    <property type="component" value="Unassembled WGS sequence"/>
</dbReference>
<dbReference type="PROSITE" id="PS51419">
    <property type="entry name" value="RAB"/>
    <property type="match status" value="1"/>
</dbReference>
<dbReference type="PROSITE" id="PS51421">
    <property type="entry name" value="RAS"/>
    <property type="match status" value="1"/>
</dbReference>
<dbReference type="Pfam" id="PF00071">
    <property type="entry name" value="Ras"/>
    <property type="match status" value="1"/>
</dbReference>
<dbReference type="PROSITE" id="PS51417">
    <property type="entry name" value="ARF"/>
    <property type="match status" value="1"/>
</dbReference>
<organism evidence="3 4">
    <name type="scientific">Anaeramoeba flamelloides</name>
    <dbReference type="NCBI Taxonomy" id="1746091"/>
    <lineage>
        <taxon>Eukaryota</taxon>
        <taxon>Metamonada</taxon>
        <taxon>Anaeramoebidae</taxon>
        <taxon>Anaeramoeba</taxon>
    </lineage>
</organism>
<accession>A0ABQ8Y908</accession>
<keyword evidence="1" id="KW-0547">Nucleotide-binding</keyword>
<gene>
    <name evidence="3" type="ORF">M0813_23725</name>
</gene>
<dbReference type="InterPro" id="IPR005225">
    <property type="entry name" value="Small_GTP-bd"/>
</dbReference>
<sequence length="210" mass="24034">MNEIPVRENITLKVVVVGNSSVGKTSILYRYTQGGIFHTEIDSTIGIDYRERSLKLQNKTFQLQIWDTAGQERFKTITRSYYRNSDGIIVVYDVSSRDSFIKVREWVESVTESAPENVVMLLIGNKIDLTNKRCVTLEEGQDLAKKLGIKFIETSAKTGVNIEMGFEFLVKTINNQKESKKTKKKKNKKKNNKKIMITSEQEIGNHKNCC</sequence>
<dbReference type="SMART" id="SM00175">
    <property type="entry name" value="RAB"/>
    <property type="match status" value="1"/>
</dbReference>
<dbReference type="NCBIfam" id="TIGR00231">
    <property type="entry name" value="small_GTP"/>
    <property type="match status" value="1"/>
</dbReference>
<reference evidence="3" key="1">
    <citation type="submission" date="2022-08" db="EMBL/GenBank/DDBJ databases">
        <title>Novel sulfate-reducing endosymbionts in the free-living metamonad Anaeramoeba.</title>
        <authorList>
            <person name="Jerlstrom-Hultqvist J."/>
            <person name="Cepicka I."/>
            <person name="Gallot-Lavallee L."/>
            <person name="Salas-Leiva D."/>
            <person name="Curtis B.A."/>
            <person name="Zahonova K."/>
            <person name="Pipaliya S."/>
            <person name="Dacks J."/>
            <person name="Roger A.J."/>
        </authorList>
    </citation>
    <scope>NUCLEOTIDE SEQUENCE</scope>
    <source>
        <strain evidence="3">Schooner1</strain>
    </source>
</reference>
<dbReference type="SUPFAM" id="SSF52540">
    <property type="entry name" value="P-loop containing nucleoside triphosphate hydrolases"/>
    <property type="match status" value="1"/>
</dbReference>
<evidence type="ECO:0000256" key="1">
    <source>
        <dbReference type="ARBA" id="ARBA00022741"/>
    </source>
</evidence>
<dbReference type="SMART" id="SM00177">
    <property type="entry name" value="ARF"/>
    <property type="match status" value="1"/>
</dbReference>
<evidence type="ECO:0000313" key="3">
    <source>
        <dbReference type="EMBL" id="KAJ6241074.1"/>
    </source>
</evidence>
<dbReference type="PROSITE" id="PS51420">
    <property type="entry name" value="RHO"/>
    <property type="match status" value="1"/>
</dbReference>
<name>A0ABQ8Y908_9EUKA</name>
<dbReference type="SMART" id="SM00174">
    <property type="entry name" value="RHO"/>
    <property type="match status" value="1"/>
</dbReference>
<dbReference type="InterPro" id="IPR027417">
    <property type="entry name" value="P-loop_NTPase"/>
</dbReference>
<protein>
    <submittedName>
        <fullName evidence="3">Ras and ef-hand domain-containing protein</fullName>
    </submittedName>
</protein>
<proteinExistence type="predicted"/>
<dbReference type="PANTHER" id="PTHR47977">
    <property type="entry name" value="RAS-RELATED PROTEIN RAB"/>
    <property type="match status" value="1"/>
</dbReference>
<dbReference type="InterPro" id="IPR001806">
    <property type="entry name" value="Small_GTPase"/>
</dbReference>
<dbReference type="InterPro" id="IPR050227">
    <property type="entry name" value="Rab"/>
</dbReference>
<dbReference type="SMART" id="SM00176">
    <property type="entry name" value="RAN"/>
    <property type="match status" value="1"/>
</dbReference>
<dbReference type="PRINTS" id="PR00449">
    <property type="entry name" value="RASTRNSFRMNG"/>
</dbReference>